<dbReference type="Gene3D" id="3.90.1530.30">
    <property type="match status" value="1"/>
</dbReference>
<dbReference type="NCBIfam" id="TIGR00180">
    <property type="entry name" value="parB_part"/>
    <property type="match status" value="1"/>
</dbReference>
<dbReference type="InterPro" id="IPR041468">
    <property type="entry name" value="HTH_ParB/Spo0J"/>
</dbReference>
<dbReference type="InterPro" id="IPR050336">
    <property type="entry name" value="Chromosome_partition/occlusion"/>
</dbReference>
<dbReference type="SUPFAM" id="SSF109709">
    <property type="entry name" value="KorB DNA-binding domain-like"/>
    <property type="match status" value="1"/>
</dbReference>
<organism evidence="5">
    <name type="scientific">marine metagenome</name>
    <dbReference type="NCBI Taxonomy" id="408172"/>
    <lineage>
        <taxon>unclassified sequences</taxon>
        <taxon>metagenomes</taxon>
        <taxon>ecological metagenomes</taxon>
    </lineage>
</organism>
<keyword evidence="2" id="KW-0159">Chromosome partition</keyword>
<reference evidence="5" key="1">
    <citation type="submission" date="2018-05" db="EMBL/GenBank/DDBJ databases">
        <authorList>
            <person name="Lanie J.A."/>
            <person name="Ng W.-L."/>
            <person name="Kazmierczak K.M."/>
            <person name="Andrzejewski T.M."/>
            <person name="Davidsen T.M."/>
            <person name="Wayne K.J."/>
            <person name="Tettelin H."/>
            <person name="Glass J.I."/>
            <person name="Rusch D."/>
            <person name="Podicherti R."/>
            <person name="Tsui H.-C.T."/>
            <person name="Winkler M.E."/>
        </authorList>
    </citation>
    <scope>NUCLEOTIDE SEQUENCE</scope>
</reference>
<dbReference type="SMART" id="SM00470">
    <property type="entry name" value="ParB"/>
    <property type="match status" value="1"/>
</dbReference>
<dbReference type="InterPro" id="IPR057240">
    <property type="entry name" value="ParB_dimer_C"/>
</dbReference>
<dbReference type="GO" id="GO:0045881">
    <property type="term" value="P:positive regulation of sporulation resulting in formation of a cellular spore"/>
    <property type="evidence" value="ECO:0007669"/>
    <property type="project" value="TreeGrafter"/>
</dbReference>
<dbReference type="Pfam" id="PF02195">
    <property type="entry name" value="ParB_N"/>
    <property type="match status" value="1"/>
</dbReference>
<evidence type="ECO:0000256" key="3">
    <source>
        <dbReference type="ARBA" id="ARBA00023125"/>
    </source>
</evidence>
<dbReference type="Pfam" id="PF23552">
    <property type="entry name" value="ParB_C"/>
    <property type="match status" value="1"/>
</dbReference>
<proteinExistence type="inferred from homology"/>
<dbReference type="GO" id="GO:0007059">
    <property type="term" value="P:chromosome segregation"/>
    <property type="evidence" value="ECO:0007669"/>
    <property type="project" value="UniProtKB-KW"/>
</dbReference>
<evidence type="ECO:0000256" key="1">
    <source>
        <dbReference type="ARBA" id="ARBA00006295"/>
    </source>
</evidence>
<protein>
    <recommendedName>
        <fullName evidence="4">ParB-like N-terminal domain-containing protein</fullName>
    </recommendedName>
</protein>
<dbReference type="GO" id="GO:0003677">
    <property type="term" value="F:DNA binding"/>
    <property type="evidence" value="ECO:0007669"/>
    <property type="project" value="UniProtKB-KW"/>
</dbReference>
<dbReference type="InterPro" id="IPR004437">
    <property type="entry name" value="ParB/RepB/Spo0J"/>
</dbReference>
<evidence type="ECO:0000259" key="4">
    <source>
        <dbReference type="SMART" id="SM00470"/>
    </source>
</evidence>
<feature type="domain" description="ParB-like N-terminal" evidence="4">
    <location>
        <begin position="1"/>
        <end position="65"/>
    </location>
</feature>
<gene>
    <name evidence="5" type="ORF">METZ01_LOCUS4999</name>
</gene>
<name>A0A381NC72_9ZZZZ</name>
<dbReference type="PANTHER" id="PTHR33375:SF1">
    <property type="entry name" value="CHROMOSOME-PARTITIONING PROTEIN PARB-RELATED"/>
    <property type="match status" value="1"/>
</dbReference>
<keyword evidence="3" id="KW-0238">DNA-binding</keyword>
<dbReference type="EMBL" id="UINC01000258">
    <property type="protein sequence ID" value="SUZ52145.1"/>
    <property type="molecule type" value="Genomic_DNA"/>
</dbReference>
<evidence type="ECO:0000256" key="2">
    <source>
        <dbReference type="ARBA" id="ARBA00022829"/>
    </source>
</evidence>
<dbReference type="InterPro" id="IPR003115">
    <property type="entry name" value="ParB_N"/>
</dbReference>
<sequence length="237" mass="26793">MAESIREKGIIQPITVRTRDKGYELIAGERRLRAAKLAGLTEVPAHVLEIEDDVEMMEMALIENIQRENLNVVEEAEAYAMLNSNYKLSHTAIAKAVGKSRANISNTLRLLKLPAEVIESLRKNEISAGHARALLGLKKTSQMLLLWKRIVERQESVRTVEELVTQMRNGKAPVKKRPKKLKLTKSADIRKLENDLISIFGTKVSITPKRKGGTIEISYFSGYDLERLLELFSEIED</sequence>
<dbReference type="InterPro" id="IPR036086">
    <property type="entry name" value="ParB/Sulfiredoxin_sf"/>
</dbReference>
<dbReference type="PANTHER" id="PTHR33375">
    <property type="entry name" value="CHROMOSOME-PARTITIONING PROTEIN PARB-RELATED"/>
    <property type="match status" value="1"/>
</dbReference>
<comment type="similarity">
    <text evidence="1">Belongs to the ParB family.</text>
</comment>
<dbReference type="FunFam" id="1.10.10.2830:FF:000001">
    <property type="entry name" value="Chromosome partitioning protein ParB"/>
    <property type="match status" value="1"/>
</dbReference>
<evidence type="ECO:0000313" key="5">
    <source>
        <dbReference type="EMBL" id="SUZ52145.1"/>
    </source>
</evidence>
<dbReference type="GO" id="GO:0005694">
    <property type="term" value="C:chromosome"/>
    <property type="evidence" value="ECO:0007669"/>
    <property type="project" value="TreeGrafter"/>
</dbReference>
<accession>A0A381NC72</accession>
<dbReference type="Pfam" id="PF17762">
    <property type="entry name" value="HTH_ParB"/>
    <property type="match status" value="1"/>
</dbReference>
<dbReference type="SUPFAM" id="SSF110849">
    <property type="entry name" value="ParB/Sulfiredoxin"/>
    <property type="match status" value="1"/>
</dbReference>
<dbReference type="Gene3D" id="1.10.10.2830">
    <property type="match status" value="1"/>
</dbReference>
<dbReference type="AlphaFoldDB" id="A0A381NC72"/>